<evidence type="ECO:0000259" key="5">
    <source>
        <dbReference type="Pfam" id="PF04829"/>
    </source>
</evidence>
<feature type="domain" description="VENN motif-containing" evidence="5">
    <location>
        <begin position="24"/>
        <end position="72"/>
    </location>
</feature>
<proteinExistence type="predicted"/>
<comment type="subcellular location">
    <subcellularLocation>
        <location evidence="1">Target cell</location>
        <location evidence="1">Target cell cytoplasm</location>
    </subcellularLocation>
</comment>
<evidence type="ECO:0000313" key="6">
    <source>
        <dbReference type="EMBL" id="PPU83912.1"/>
    </source>
</evidence>
<gene>
    <name evidence="6" type="ORF">XsacCFBP4641_05965</name>
</gene>
<accession>A0A2P5Z6Q7</accession>
<evidence type="ECO:0000256" key="3">
    <source>
        <dbReference type="ARBA" id="ARBA00022913"/>
    </source>
</evidence>
<sequence length="565" mass="58041">MVGAGGELAAQYLTKTLYGADAKPSDLSEQDKQTILALSQAVGALVGGMTGGRLSDVAVGSAIARNAVENNRMLTDTEINRIKELSKGDVQLQADLTAAACARVKCSAQFADGTPEKAFWGALEAKGAGDEYKQLGDLLAEQIYQDYSSYTAAKTGIPSEKQLFDYDLGDAAKDGVIKWDNSNGHPLARLGGVLQTAAGSAAISTGAAGCAETGISCLLIPWGADQAVAGARTVATGETTSTLGGMLLSKTGLPTPYAEALYSLVGFVPSGVVPGLGRSATTLPITTLEPVNALKPVGEVAEAAGGTTGRTVLRWGDDVSSSNITADVPRGNAIDTSALSGFPELPPGYRNMNSAGAAANETGGLPKGFRRVYDSEGDLVIQGPGGEIYASEEALKTARSSAPLESKGPGSSLVPRQGSVSFESGKTFESLSASEQEGLKAIQNLGYDVYVPLEASKKGVSGVPTAEFNVQGLGMVDVYSPTNLSPVTIAREIEKKVFQGQANSVIVVVPEGFSNVDMYKAAAAAFGKSRGGKSIPLNQVIFSQGGKTIQLDRRAINSLLGGKGG</sequence>
<evidence type="ECO:0000256" key="1">
    <source>
        <dbReference type="ARBA" id="ARBA00004219"/>
    </source>
</evidence>
<dbReference type="Gene3D" id="3.40.1350.120">
    <property type="match status" value="1"/>
</dbReference>
<dbReference type="Pfam" id="PF04829">
    <property type="entry name" value="PT-VENN"/>
    <property type="match status" value="1"/>
</dbReference>
<dbReference type="RefSeq" id="WP_082042393.1">
    <property type="nucleotide sequence ID" value="NZ_MDEK01000004.1"/>
</dbReference>
<dbReference type="AlphaFoldDB" id="A0A2P5Z6Q7"/>
<dbReference type="Proteomes" id="UP000247346">
    <property type="component" value="Unassembled WGS sequence"/>
</dbReference>
<reference evidence="6 7" key="1">
    <citation type="submission" date="2016-08" db="EMBL/GenBank/DDBJ databases">
        <authorList>
            <person name="Seilhamer J.J."/>
        </authorList>
    </citation>
    <scope>NUCLEOTIDE SEQUENCE [LARGE SCALE GENOMIC DNA]</scope>
    <source>
        <strain evidence="6 7">CFBP4641</strain>
    </source>
</reference>
<evidence type="ECO:0000313" key="7">
    <source>
        <dbReference type="Proteomes" id="UP000247346"/>
    </source>
</evidence>
<dbReference type="EMBL" id="MDEK01000004">
    <property type="protein sequence ID" value="PPU83912.1"/>
    <property type="molecule type" value="Genomic_DNA"/>
</dbReference>
<protein>
    <recommendedName>
        <fullName evidence="5">VENN motif-containing domain-containing protein</fullName>
    </recommendedName>
</protein>
<evidence type="ECO:0000256" key="4">
    <source>
        <dbReference type="ARBA" id="ARBA00023026"/>
    </source>
</evidence>
<dbReference type="GO" id="GO:0090729">
    <property type="term" value="F:toxin activity"/>
    <property type="evidence" value="ECO:0007669"/>
    <property type="project" value="UniProtKB-KW"/>
</dbReference>
<name>A0A2P5Z6Q7_9XANT</name>
<organism evidence="6 7">
    <name type="scientific">Xanthomonas sacchari</name>
    <dbReference type="NCBI Taxonomy" id="56458"/>
    <lineage>
        <taxon>Bacteria</taxon>
        <taxon>Pseudomonadati</taxon>
        <taxon>Pseudomonadota</taxon>
        <taxon>Gammaproteobacteria</taxon>
        <taxon>Lysobacterales</taxon>
        <taxon>Lysobacteraceae</taxon>
        <taxon>Xanthomonas</taxon>
    </lineage>
</organism>
<keyword evidence="2" id="KW-0800">Toxin</keyword>
<keyword evidence="4" id="KW-0843">Virulence</keyword>
<keyword evidence="3" id="KW-1266">Target cell cytoplasm</keyword>
<dbReference type="InterPro" id="IPR006914">
    <property type="entry name" value="VENN_dom"/>
</dbReference>
<comment type="caution">
    <text evidence="6">The sequence shown here is derived from an EMBL/GenBank/DDBJ whole genome shotgun (WGS) entry which is preliminary data.</text>
</comment>
<evidence type="ECO:0000256" key="2">
    <source>
        <dbReference type="ARBA" id="ARBA00022656"/>
    </source>
</evidence>